<dbReference type="PANTHER" id="PTHR24029">
    <property type="entry name" value="UVRABC SYSTEM PROTEIN B"/>
    <property type="match status" value="1"/>
</dbReference>
<dbReference type="InterPro" id="IPR001650">
    <property type="entry name" value="Helicase_C-like"/>
</dbReference>
<evidence type="ECO:0000256" key="9">
    <source>
        <dbReference type="ARBA" id="ARBA00023204"/>
    </source>
</evidence>
<evidence type="ECO:0000256" key="7">
    <source>
        <dbReference type="ARBA" id="ARBA00022840"/>
    </source>
</evidence>
<dbReference type="InterPro" id="IPR027417">
    <property type="entry name" value="P-loop_NTPase"/>
</dbReference>
<reference evidence="19 20" key="1">
    <citation type="submission" date="2020-02" db="EMBL/GenBank/DDBJ databases">
        <authorList>
            <person name="Babadi Z.K."/>
            <person name="Risdian C."/>
            <person name="Ebrahimipour G.H."/>
            <person name="Wink J."/>
        </authorList>
    </citation>
    <scope>NUCLEOTIDE SEQUENCE [LARGE SCALE GENOMIC DNA]</scope>
    <source>
        <strain evidence="19 20">ZKHCc1 1396</strain>
    </source>
</reference>
<keyword evidence="9 13" id="KW-0234">DNA repair</keyword>
<evidence type="ECO:0000259" key="18">
    <source>
        <dbReference type="PROSITE" id="PS51194"/>
    </source>
</evidence>
<dbReference type="Pfam" id="PF12344">
    <property type="entry name" value="UvrB"/>
    <property type="match status" value="1"/>
</dbReference>
<evidence type="ECO:0000256" key="1">
    <source>
        <dbReference type="ARBA" id="ARBA00004496"/>
    </source>
</evidence>
<dbReference type="NCBIfam" id="TIGR00631">
    <property type="entry name" value="uvrb"/>
    <property type="match status" value="1"/>
</dbReference>
<dbReference type="NCBIfam" id="NF003673">
    <property type="entry name" value="PRK05298.1"/>
    <property type="match status" value="1"/>
</dbReference>
<dbReference type="SUPFAM" id="SSF46600">
    <property type="entry name" value="C-terminal UvrC-binding domain of UvrB"/>
    <property type="match status" value="1"/>
</dbReference>
<dbReference type="InterPro" id="IPR006935">
    <property type="entry name" value="Helicase/UvrB_N"/>
</dbReference>
<accession>A0ABR9PX92</accession>
<dbReference type="Gene3D" id="6.10.140.240">
    <property type="match status" value="1"/>
</dbReference>
<dbReference type="SMART" id="SM00487">
    <property type="entry name" value="DEXDc"/>
    <property type="match status" value="1"/>
</dbReference>
<gene>
    <name evidence="13 19" type="primary">uvrB</name>
    <name evidence="19" type="ORF">G4177_30780</name>
</gene>
<comment type="similarity">
    <text evidence="2 13 14">Belongs to the UvrB family.</text>
</comment>
<dbReference type="InterPro" id="IPR004807">
    <property type="entry name" value="UvrB"/>
</dbReference>
<dbReference type="PROSITE" id="PS51192">
    <property type="entry name" value="HELICASE_ATP_BIND_1"/>
    <property type="match status" value="1"/>
</dbReference>
<evidence type="ECO:0000256" key="4">
    <source>
        <dbReference type="ARBA" id="ARBA00022741"/>
    </source>
</evidence>
<dbReference type="InterPro" id="IPR036876">
    <property type="entry name" value="UVR_dom_sf"/>
</dbReference>
<evidence type="ECO:0000256" key="6">
    <source>
        <dbReference type="ARBA" id="ARBA00022769"/>
    </source>
</evidence>
<keyword evidence="4 13" id="KW-0547">Nucleotide-binding</keyword>
<dbReference type="InterPro" id="IPR014001">
    <property type="entry name" value="Helicase_ATP-bd"/>
</dbReference>
<feature type="domain" description="Helicase ATP-binding" evidence="17">
    <location>
        <begin position="25"/>
        <end position="151"/>
    </location>
</feature>
<evidence type="ECO:0000256" key="14">
    <source>
        <dbReference type="RuleBase" id="RU003587"/>
    </source>
</evidence>
<dbReference type="Pfam" id="PF17757">
    <property type="entry name" value="UvrB_inter"/>
    <property type="match status" value="1"/>
</dbReference>
<feature type="compositionally biased region" description="Gly residues" evidence="15">
    <location>
        <begin position="696"/>
        <end position="711"/>
    </location>
</feature>
<evidence type="ECO:0000313" key="20">
    <source>
        <dbReference type="Proteomes" id="UP001516472"/>
    </source>
</evidence>
<dbReference type="Gene3D" id="3.40.50.300">
    <property type="entry name" value="P-loop containing nucleotide triphosphate hydrolases"/>
    <property type="match status" value="3"/>
</dbReference>
<keyword evidence="5 13" id="KW-0227">DNA damage</keyword>
<keyword evidence="7 13" id="KW-0067">ATP-binding</keyword>
<evidence type="ECO:0000259" key="17">
    <source>
        <dbReference type="PROSITE" id="PS51192"/>
    </source>
</evidence>
<dbReference type="Pfam" id="PF02151">
    <property type="entry name" value="UVR"/>
    <property type="match status" value="1"/>
</dbReference>
<dbReference type="EMBL" id="JAAIYO010000013">
    <property type="protein sequence ID" value="MBE4752556.1"/>
    <property type="molecule type" value="Genomic_DNA"/>
</dbReference>
<dbReference type="PANTHER" id="PTHR24029:SF0">
    <property type="entry name" value="UVRABC SYSTEM PROTEIN B"/>
    <property type="match status" value="1"/>
</dbReference>
<dbReference type="PROSITE" id="PS51194">
    <property type="entry name" value="HELICASE_CTER"/>
    <property type="match status" value="1"/>
</dbReference>
<organism evidence="19 20">
    <name type="scientific">Corallococcus soli</name>
    <dbReference type="NCBI Taxonomy" id="2710757"/>
    <lineage>
        <taxon>Bacteria</taxon>
        <taxon>Pseudomonadati</taxon>
        <taxon>Myxococcota</taxon>
        <taxon>Myxococcia</taxon>
        <taxon>Myxococcales</taxon>
        <taxon>Cystobacterineae</taxon>
        <taxon>Myxococcaceae</taxon>
        <taxon>Corallococcus</taxon>
    </lineage>
</organism>
<feature type="short sequence motif" description="Beta-hairpin" evidence="13">
    <location>
        <begin position="91"/>
        <end position="114"/>
    </location>
</feature>
<keyword evidence="8 13" id="KW-0267">Excision nuclease</keyword>
<comment type="subunit">
    <text evidence="11 13 14">Forms a heterotetramer with UvrA during the search for lesions. Interacts with UvrC in an incision complex.</text>
</comment>
<dbReference type="SMART" id="SM00490">
    <property type="entry name" value="HELICc"/>
    <property type="match status" value="1"/>
</dbReference>
<keyword evidence="10 13" id="KW-0742">SOS response</keyword>
<comment type="function">
    <text evidence="13">The UvrABC repair system catalyzes the recognition and processing of DNA lesions. A damage recognition complex composed of 2 UvrA and 2 UvrB subunits scans DNA for abnormalities. Upon binding of the UvrA(2)B(2) complex to a putative damaged site, the DNA wraps around one UvrB monomer. DNA wrap is dependent on ATP binding by UvrB and probably causes local melting of the DNA helix, facilitating insertion of UvrB beta-hairpin between the DNA strands. Then UvrB probes one DNA strand for the presence of a lesion. If a lesion is found the UvrA subunits dissociate and the UvrB-DNA preincision complex is formed. This complex is subsequently bound by UvrC and the second UvrB is released. If no lesion is found, the DNA wraps around the other UvrB subunit that will check the other stand for damage.</text>
</comment>
<feature type="binding site" evidence="13">
    <location>
        <begin position="38"/>
        <end position="45"/>
    </location>
    <ligand>
        <name>ATP</name>
        <dbReference type="ChEBI" id="CHEBI:30616"/>
    </ligand>
</feature>
<evidence type="ECO:0000256" key="15">
    <source>
        <dbReference type="SAM" id="MobiDB-lite"/>
    </source>
</evidence>
<dbReference type="CDD" id="cd18790">
    <property type="entry name" value="SF2_C_UvrB"/>
    <property type="match status" value="1"/>
</dbReference>
<dbReference type="CDD" id="cd17916">
    <property type="entry name" value="DEXHc_UvrB"/>
    <property type="match status" value="1"/>
</dbReference>
<dbReference type="Pfam" id="PF00271">
    <property type="entry name" value="Helicase_C"/>
    <property type="match status" value="1"/>
</dbReference>
<dbReference type="SUPFAM" id="SSF52540">
    <property type="entry name" value="P-loop containing nucleoside triphosphate hydrolases"/>
    <property type="match status" value="2"/>
</dbReference>
<dbReference type="PROSITE" id="PS50151">
    <property type="entry name" value="UVR"/>
    <property type="match status" value="1"/>
</dbReference>
<dbReference type="InterPro" id="IPR024759">
    <property type="entry name" value="UvrB_YAD/RRR_dom"/>
</dbReference>
<dbReference type="HAMAP" id="MF_00204">
    <property type="entry name" value="UvrB"/>
    <property type="match status" value="1"/>
</dbReference>
<name>A0ABR9PX92_9BACT</name>
<comment type="subcellular location">
    <subcellularLocation>
        <location evidence="1 13 14">Cytoplasm</location>
    </subcellularLocation>
</comment>
<evidence type="ECO:0000256" key="12">
    <source>
        <dbReference type="ARBA" id="ARBA00029504"/>
    </source>
</evidence>
<dbReference type="Proteomes" id="UP001516472">
    <property type="component" value="Unassembled WGS sequence"/>
</dbReference>
<evidence type="ECO:0000259" key="16">
    <source>
        <dbReference type="PROSITE" id="PS50151"/>
    </source>
</evidence>
<comment type="domain">
    <text evidence="13">The beta-hairpin motif is involved in DNA binding.</text>
</comment>
<evidence type="ECO:0000256" key="13">
    <source>
        <dbReference type="HAMAP-Rule" id="MF_00204"/>
    </source>
</evidence>
<feature type="domain" description="UVR" evidence="16">
    <location>
        <begin position="626"/>
        <end position="661"/>
    </location>
</feature>
<dbReference type="Pfam" id="PF04851">
    <property type="entry name" value="ResIII"/>
    <property type="match status" value="1"/>
</dbReference>
<dbReference type="InterPro" id="IPR001943">
    <property type="entry name" value="UVR_dom"/>
</dbReference>
<sequence length="722" mass="80945">MPEFQLVSDHSPQGDQPRAIGELTEGLLRGDRYQTLLGVTGSGKTFTMANLIANVQRPALVIAHNKTLAAQLYGEFKGLFPHNAVEYFVSYYDYYQPEAYVPSTDTFIEKDSSINENIERMRHSATHSLRTRDDVIIVASVSCIYGLGAARSYVDLAIRAQVGEDMGRDGFMRQLVEAQYERNDLDFHRGTFRARGDTVEVFPIYEEERAVRVSFFGDEVERITEFDPLRGVTLGQLEKIVIFPASHYVAGPDARQNAIRTIREELASQLQLFKAEGKLLEAQRLEQRTMFDLEMIEQVGYCNGIENYSRHFTGRAPGESAPCLLDYFPRNMLVLIDESHQTVSQIGAMYRGDRARKETLVNFGFRMPSALDNRPLKFTEFEEMVQQAVFVSATPAEYELQKSKGVVVEQIIRPTGLIDPEVETRPAGNQVDDLLEEVRVRVSRKERVLVTTLTKRMAEDLTEYYSDVGVKVRYLHSDIDAIQRMAIIRDLRRGEFDVLVGINLLREGLDIPEVSLVAILDADKEGFLRSHVSLIQTIGRAARNVNGRVIMYSDQMTDSMKRAIEETSRRRAIQTAYNTEHGITPRSVKSNIQNFSENIPDYDAQAGALPMAAEGENDLLEAKEIKRLIGEFNQEMLKAADEMQFEKAAEFRDRVQLLKDMDLGLKPPSRSLLRAPPKAVDQPGTTPKKGGRGRGRPSGGGSSGGTPGGSPGKPSGRSRAKN</sequence>
<comment type="caution">
    <text evidence="19">The sequence shown here is derived from an EMBL/GenBank/DDBJ whole genome shotgun (WGS) entry which is preliminary data.</text>
</comment>
<evidence type="ECO:0000256" key="3">
    <source>
        <dbReference type="ARBA" id="ARBA00022490"/>
    </source>
</evidence>
<evidence type="ECO:0000256" key="10">
    <source>
        <dbReference type="ARBA" id="ARBA00023236"/>
    </source>
</evidence>
<evidence type="ECO:0000256" key="2">
    <source>
        <dbReference type="ARBA" id="ARBA00008533"/>
    </source>
</evidence>
<keyword evidence="6 13" id="KW-0228">DNA excision</keyword>
<feature type="region of interest" description="Disordered" evidence="15">
    <location>
        <begin position="664"/>
        <end position="722"/>
    </location>
</feature>
<proteinExistence type="inferred from homology"/>
<evidence type="ECO:0000256" key="11">
    <source>
        <dbReference type="ARBA" id="ARBA00026033"/>
    </source>
</evidence>
<evidence type="ECO:0000256" key="5">
    <source>
        <dbReference type="ARBA" id="ARBA00022763"/>
    </source>
</evidence>
<keyword evidence="3 13" id="KW-0963">Cytoplasm</keyword>
<protein>
    <recommendedName>
        <fullName evidence="12 13">UvrABC system protein B</fullName>
        <shortName evidence="13">Protein UvrB</shortName>
    </recommendedName>
    <alternativeName>
        <fullName evidence="13">Excinuclease ABC subunit B</fullName>
    </alternativeName>
</protein>
<evidence type="ECO:0000313" key="19">
    <source>
        <dbReference type="EMBL" id="MBE4752556.1"/>
    </source>
</evidence>
<keyword evidence="20" id="KW-1185">Reference proteome</keyword>
<dbReference type="Gene3D" id="4.10.860.10">
    <property type="entry name" value="UVR domain"/>
    <property type="match status" value="1"/>
</dbReference>
<dbReference type="RefSeq" id="WP_193429750.1">
    <property type="nucleotide sequence ID" value="NZ_CBCSIP010000078.1"/>
</dbReference>
<dbReference type="InterPro" id="IPR041471">
    <property type="entry name" value="UvrB_inter"/>
</dbReference>
<evidence type="ECO:0000256" key="8">
    <source>
        <dbReference type="ARBA" id="ARBA00022881"/>
    </source>
</evidence>
<feature type="domain" description="Helicase C-terminal" evidence="18">
    <location>
        <begin position="430"/>
        <end position="596"/>
    </location>
</feature>